<comment type="domain">
    <text evidence="5">The PRC barrel domain binds ribosomal protein uS19.</text>
</comment>
<feature type="domain" description="RimM N-terminal" evidence="6">
    <location>
        <begin position="8"/>
        <end position="82"/>
    </location>
</feature>
<dbReference type="Proteomes" id="UP001529369">
    <property type="component" value="Unassembled WGS sequence"/>
</dbReference>
<evidence type="ECO:0000256" key="3">
    <source>
        <dbReference type="ARBA" id="ARBA00022552"/>
    </source>
</evidence>
<dbReference type="PANTHER" id="PTHR33692:SF1">
    <property type="entry name" value="RIBOSOME MATURATION FACTOR RIMM"/>
    <property type="match status" value="1"/>
</dbReference>
<dbReference type="Gene3D" id="2.40.30.60">
    <property type="entry name" value="RimM"/>
    <property type="match status" value="1"/>
</dbReference>
<accession>A0ABT8A872</accession>
<dbReference type="HAMAP" id="MF_00014">
    <property type="entry name" value="Ribosome_mat_RimM"/>
    <property type="match status" value="1"/>
</dbReference>
<dbReference type="PANTHER" id="PTHR33692">
    <property type="entry name" value="RIBOSOME MATURATION FACTOR RIMM"/>
    <property type="match status" value="1"/>
</dbReference>
<dbReference type="InterPro" id="IPR011033">
    <property type="entry name" value="PRC_barrel-like_sf"/>
</dbReference>
<evidence type="ECO:0000259" key="7">
    <source>
        <dbReference type="Pfam" id="PF24986"/>
    </source>
</evidence>
<comment type="caution">
    <text evidence="8">The sequence shown here is derived from an EMBL/GenBank/DDBJ whole genome shotgun (WGS) entry which is preliminary data.</text>
</comment>
<evidence type="ECO:0000256" key="1">
    <source>
        <dbReference type="ARBA" id="ARBA00022490"/>
    </source>
</evidence>
<comment type="subcellular location">
    <subcellularLocation>
        <location evidence="5">Cytoplasm</location>
    </subcellularLocation>
</comment>
<comment type="function">
    <text evidence="5">An accessory protein needed during the final step in the assembly of 30S ribosomal subunit, possibly for assembly of the head region. Essential for efficient processing of 16S rRNA. May be needed both before and after RbfA during the maturation of 16S rRNA. It has affinity for free ribosomal 30S subunits but not for 70S ribosomes.</text>
</comment>
<reference evidence="9" key="1">
    <citation type="journal article" date="2019" name="Int. J. Syst. Evol. Microbiol.">
        <title>The Global Catalogue of Microorganisms (GCM) 10K type strain sequencing project: providing services to taxonomists for standard genome sequencing and annotation.</title>
        <authorList>
            <consortium name="The Broad Institute Genomics Platform"/>
            <consortium name="The Broad Institute Genome Sequencing Center for Infectious Disease"/>
            <person name="Wu L."/>
            <person name="Ma J."/>
        </authorList>
    </citation>
    <scope>NUCLEOTIDE SEQUENCE [LARGE SCALE GENOMIC DNA]</scope>
    <source>
        <strain evidence="9">CECT 7131</strain>
    </source>
</reference>
<evidence type="ECO:0000259" key="6">
    <source>
        <dbReference type="Pfam" id="PF01782"/>
    </source>
</evidence>
<evidence type="ECO:0000313" key="9">
    <source>
        <dbReference type="Proteomes" id="UP001529369"/>
    </source>
</evidence>
<dbReference type="InterPro" id="IPR011961">
    <property type="entry name" value="RimM"/>
</dbReference>
<proteinExistence type="inferred from homology"/>
<dbReference type="InterPro" id="IPR002676">
    <property type="entry name" value="RimM_N"/>
</dbReference>
<evidence type="ECO:0000256" key="2">
    <source>
        <dbReference type="ARBA" id="ARBA00022517"/>
    </source>
</evidence>
<evidence type="ECO:0000256" key="5">
    <source>
        <dbReference type="HAMAP-Rule" id="MF_00014"/>
    </source>
</evidence>
<dbReference type="InterPro" id="IPR009000">
    <property type="entry name" value="Transl_B-barrel_sf"/>
</dbReference>
<keyword evidence="3 5" id="KW-0698">rRNA processing</keyword>
<feature type="domain" description="Ribosome maturation factor RimM PRC barrel" evidence="7">
    <location>
        <begin position="96"/>
        <end position="160"/>
    </location>
</feature>
<dbReference type="RefSeq" id="WP_290317835.1">
    <property type="nucleotide sequence ID" value="NZ_JAUFPN010000153.1"/>
</dbReference>
<gene>
    <name evidence="5 8" type="primary">rimM</name>
    <name evidence="8" type="ORF">QWZ14_16450</name>
</gene>
<comment type="subunit">
    <text evidence="5">Binds ribosomal protein uS19.</text>
</comment>
<dbReference type="InterPro" id="IPR056792">
    <property type="entry name" value="PRC_RimM"/>
</dbReference>
<dbReference type="SUPFAM" id="SSF50447">
    <property type="entry name" value="Translation proteins"/>
    <property type="match status" value="1"/>
</dbReference>
<sequence length="172" mass="18287">MSGKRILVGEIGRPHGVRGLVKLRSFTADPAAIADYGPLTDEAGTRRYGITLLSEGVARVEGVADRDAAQKLTGTRLYVERALLPPAEEEEFYLADLLGLRAETEAGALLGLIRAVEDHGAGAFLVIEATPELLVPFTRAAVPVIDLRDGRVVVIPPDEIVVRPEPGAEDAA</sequence>
<keyword evidence="9" id="KW-1185">Reference proteome</keyword>
<name>A0ABT8A872_9PROT</name>
<dbReference type="Pfam" id="PF24986">
    <property type="entry name" value="PRC_RimM"/>
    <property type="match status" value="1"/>
</dbReference>
<keyword evidence="4 5" id="KW-0143">Chaperone</keyword>
<dbReference type="NCBIfam" id="TIGR02273">
    <property type="entry name" value="16S_RimM"/>
    <property type="match status" value="1"/>
</dbReference>
<evidence type="ECO:0000256" key="4">
    <source>
        <dbReference type="ARBA" id="ARBA00023186"/>
    </source>
</evidence>
<protein>
    <recommendedName>
        <fullName evidence="5">Ribosome maturation factor RimM</fullName>
    </recommendedName>
</protein>
<dbReference type="EMBL" id="JAUFPN010000153">
    <property type="protein sequence ID" value="MDN3565962.1"/>
    <property type="molecule type" value="Genomic_DNA"/>
</dbReference>
<evidence type="ECO:0000313" key="8">
    <source>
        <dbReference type="EMBL" id="MDN3565962.1"/>
    </source>
</evidence>
<comment type="similarity">
    <text evidence="5">Belongs to the RimM family.</text>
</comment>
<dbReference type="InterPro" id="IPR036976">
    <property type="entry name" value="RimM_N_sf"/>
</dbReference>
<dbReference type="Gene3D" id="2.30.30.240">
    <property type="entry name" value="PRC-barrel domain"/>
    <property type="match status" value="1"/>
</dbReference>
<dbReference type="Pfam" id="PF01782">
    <property type="entry name" value="RimM"/>
    <property type="match status" value="1"/>
</dbReference>
<organism evidence="8 9">
    <name type="scientific">Paeniroseomonas aquatica</name>
    <dbReference type="NCBI Taxonomy" id="373043"/>
    <lineage>
        <taxon>Bacteria</taxon>
        <taxon>Pseudomonadati</taxon>
        <taxon>Pseudomonadota</taxon>
        <taxon>Alphaproteobacteria</taxon>
        <taxon>Acetobacterales</taxon>
        <taxon>Acetobacteraceae</taxon>
        <taxon>Paeniroseomonas</taxon>
    </lineage>
</organism>
<dbReference type="SUPFAM" id="SSF50346">
    <property type="entry name" value="PRC-barrel domain"/>
    <property type="match status" value="1"/>
</dbReference>
<keyword evidence="2 5" id="KW-0690">Ribosome biogenesis</keyword>
<keyword evidence="1 5" id="KW-0963">Cytoplasm</keyword>